<protein>
    <submittedName>
        <fullName evidence="2">Uncharacterized protein</fullName>
    </submittedName>
</protein>
<feature type="region of interest" description="Disordered" evidence="1">
    <location>
        <begin position="51"/>
        <end position="112"/>
    </location>
</feature>
<feature type="region of interest" description="Disordered" evidence="1">
    <location>
        <begin position="151"/>
        <end position="260"/>
    </location>
</feature>
<keyword evidence="3" id="KW-1185">Reference proteome</keyword>
<dbReference type="InParanoid" id="A0A151GUT8"/>
<dbReference type="EMBL" id="LAYC01000001">
    <property type="protein sequence ID" value="KYK60840.1"/>
    <property type="molecule type" value="Genomic_DNA"/>
</dbReference>
<feature type="compositionally biased region" description="Low complexity" evidence="1">
    <location>
        <begin position="51"/>
        <end position="63"/>
    </location>
</feature>
<sequence>MNVKSRKAGTGLRQIDFGSEWISLAANCHHPGHHPATEKGHAGERIIEELTAGTAGPAGNGNAKRQRTQGKQANGSMDGRTGAHGTVEDRKSKGRVDIEASTATAGVGRRGGVSETTIAGQVTDGVHGCVSSSVTGRRTEDGMMHEVVAITSRPHGTPSPFDDAGAGRARKRRLAMTSPQHDHDDGEGGQGRGFAPAALRAKPSRGPYQIAADSSARKAMLWTRRGMPQRREIDGTEPRPLERSQGCPRAEGQHPAQTHQ</sequence>
<feature type="compositionally biased region" description="Basic and acidic residues" evidence="1">
    <location>
        <begin position="229"/>
        <end position="242"/>
    </location>
</feature>
<organism evidence="2 3">
    <name type="scientific">Drechmeria coniospora</name>
    <name type="common">Nematophagous fungus</name>
    <name type="synonym">Meria coniospora</name>
    <dbReference type="NCBI Taxonomy" id="98403"/>
    <lineage>
        <taxon>Eukaryota</taxon>
        <taxon>Fungi</taxon>
        <taxon>Dikarya</taxon>
        <taxon>Ascomycota</taxon>
        <taxon>Pezizomycotina</taxon>
        <taxon>Sordariomycetes</taxon>
        <taxon>Hypocreomycetidae</taxon>
        <taxon>Hypocreales</taxon>
        <taxon>Ophiocordycipitaceae</taxon>
        <taxon>Drechmeria</taxon>
    </lineage>
</organism>
<evidence type="ECO:0000256" key="1">
    <source>
        <dbReference type="SAM" id="MobiDB-lite"/>
    </source>
</evidence>
<dbReference type="Proteomes" id="UP000076580">
    <property type="component" value="Chromosome 01"/>
</dbReference>
<evidence type="ECO:0000313" key="3">
    <source>
        <dbReference type="Proteomes" id="UP000076580"/>
    </source>
</evidence>
<dbReference type="AlphaFoldDB" id="A0A151GUT8"/>
<name>A0A151GUT8_DRECN</name>
<accession>A0A151GUT8</accession>
<evidence type="ECO:0000313" key="2">
    <source>
        <dbReference type="EMBL" id="KYK60840.1"/>
    </source>
</evidence>
<proteinExistence type="predicted"/>
<dbReference type="RefSeq" id="XP_040660192.1">
    <property type="nucleotide sequence ID" value="XM_040799309.1"/>
</dbReference>
<dbReference type="GeneID" id="63714621"/>
<gene>
    <name evidence="2" type="ORF">DCS_01978</name>
</gene>
<feature type="compositionally biased region" description="Basic and acidic residues" evidence="1">
    <location>
        <begin position="86"/>
        <end position="98"/>
    </location>
</feature>
<reference evidence="2 3" key="1">
    <citation type="journal article" date="2016" name="Sci. Rep.">
        <title>Insights into Adaptations to a Near-Obligate Nematode Endoparasitic Lifestyle from the Finished Genome of Drechmeria coniospora.</title>
        <authorList>
            <person name="Zhang L."/>
            <person name="Zhou Z."/>
            <person name="Guo Q."/>
            <person name="Fokkens L."/>
            <person name="Miskei M."/>
            <person name="Pocsi I."/>
            <person name="Zhang W."/>
            <person name="Chen M."/>
            <person name="Wang L."/>
            <person name="Sun Y."/>
            <person name="Donzelli B.G."/>
            <person name="Gibson D.M."/>
            <person name="Nelson D.R."/>
            <person name="Luo J.G."/>
            <person name="Rep M."/>
            <person name="Liu H."/>
            <person name="Yang S."/>
            <person name="Wang J."/>
            <person name="Krasnoff S.B."/>
            <person name="Xu Y."/>
            <person name="Molnar I."/>
            <person name="Lin M."/>
        </authorList>
    </citation>
    <scope>NUCLEOTIDE SEQUENCE [LARGE SCALE GENOMIC DNA]</scope>
    <source>
        <strain evidence="2 3">ARSEF 6962</strain>
    </source>
</reference>
<comment type="caution">
    <text evidence="2">The sequence shown here is derived from an EMBL/GenBank/DDBJ whole genome shotgun (WGS) entry which is preliminary data.</text>
</comment>